<name>A0A182NYN2_9DIPT</name>
<dbReference type="Proteomes" id="UP000075884">
    <property type="component" value="Unassembled WGS sequence"/>
</dbReference>
<organism evidence="1 2">
    <name type="scientific">Anopheles dirus</name>
    <dbReference type="NCBI Taxonomy" id="7168"/>
    <lineage>
        <taxon>Eukaryota</taxon>
        <taxon>Metazoa</taxon>
        <taxon>Ecdysozoa</taxon>
        <taxon>Arthropoda</taxon>
        <taxon>Hexapoda</taxon>
        <taxon>Insecta</taxon>
        <taxon>Pterygota</taxon>
        <taxon>Neoptera</taxon>
        <taxon>Endopterygota</taxon>
        <taxon>Diptera</taxon>
        <taxon>Nematocera</taxon>
        <taxon>Culicoidea</taxon>
        <taxon>Culicidae</taxon>
        <taxon>Anophelinae</taxon>
        <taxon>Anopheles</taxon>
    </lineage>
</organism>
<proteinExistence type="predicted"/>
<evidence type="ECO:0000313" key="2">
    <source>
        <dbReference type="Proteomes" id="UP000075884"/>
    </source>
</evidence>
<sequence length="37" mass="3947">MLCILEDMLVVHYTNPAVNAVRRAQGGIGSMESIEAG</sequence>
<accession>A0A182NYN2</accession>
<protein>
    <submittedName>
        <fullName evidence="1">Uncharacterized protein</fullName>
    </submittedName>
</protein>
<reference evidence="2" key="1">
    <citation type="submission" date="2013-03" db="EMBL/GenBank/DDBJ databases">
        <title>The Genome Sequence of Anopheles dirus WRAIR2.</title>
        <authorList>
            <consortium name="The Broad Institute Genomics Platform"/>
            <person name="Neafsey D.E."/>
            <person name="Walton C."/>
            <person name="Walker B."/>
            <person name="Young S.K."/>
            <person name="Zeng Q."/>
            <person name="Gargeya S."/>
            <person name="Fitzgerald M."/>
            <person name="Haas B."/>
            <person name="Abouelleil A."/>
            <person name="Allen A.W."/>
            <person name="Alvarado L."/>
            <person name="Arachchi H.M."/>
            <person name="Berlin A.M."/>
            <person name="Chapman S.B."/>
            <person name="Gainer-Dewar J."/>
            <person name="Goldberg J."/>
            <person name="Griggs A."/>
            <person name="Gujja S."/>
            <person name="Hansen M."/>
            <person name="Howarth C."/>
            <person name="Imamovic A."/>
            <person name="Ireland A."/>
            <person name="Larimer J."/>
            <person name="McCowan C."/>
            <person name="Murphy C."/>
            <person name="Pearson M."/>
            <person name="Poon T.W."/>
            <person name="Priest M."/>
            <person name="Roberts A."/>
            <person name="Saif S."/>
            <person name="Shea T."/>
            <person name="Sisk P."/>
            <person name="Sykes S."/>
            <person name="Wortman J."/>
            <person name="Nusbaum C."/>
            <person name="Birren B."/>
        </authorList>
    </citation>
    <scope>NUCLEOTIDE SEQUENCE [LARGE SCALE GENOMIC DNA]</scope>
    <source>
        <strain evidence="2">WRAIR2</strain>
    </source>
</reference>
<dbReference type="VEuPathDB" id="VectorBase:ADIR014926"/>
<reference evidence="1" key="2">
    <citation type="submission" date="2020-05" db="UniProtKB">
        <authorList>
            <consortium name="EnsemblMetazoa"/>
        </authorList>
    </citation>
    <scope>IDENTIFICATION</scope>
    <source>
        <strain evidence="1">WRAIR2</strain>
    </source>
</reference>
<dbReference type="AlphaFoldDB" id="A0A182NYN2"/>
<dbReference type="EnsemblMetazoa" id="ADIR014926-RA">
    <property type="protein sequence ID" value="ADIR014926-PA"/>
    <property type="gene ID" value="ADIR014926"/>
</dbReference>
<keyword evidence="2" id="KW-1185">Reference proteome</keyword>
<evidence type="ECO:0000313" key="1">
    <source>
        <dbReference type="EnsemblMetazoa" id="ADIR014926-PA"/>
    </source>
</evidence>